<proteinExistence type="predicted"/>
<reference evidence="1 2" key="1">
    <citation type="submission" date="2018-06" db="EMBL/GenBank/DDBJ databases">
        <title>Comparative genomics reveals the genomic features of Rhizophagus irregularis, R. cerebriforme, R. diaphanum and Gigaspora rosea, and their symbiotic lifestyle signature.</title>
        <authorList>
            <person name="Morin E."/>
            <person name="San Clemente H."/>
            <person name="Chen E.C.H."/>
            <person name="De La Providencia I."/>
            <person name="Hainaut M."/>
            <person name="Kuo A."/>
            <person name="Kohler A."/>
            <person name="Murat C."/>
            <person name="Tang N."/>
            <person name="Roy S."/>
            <person name="Loubradou J."/>
            <person name="Henrissat B."/>
            <person name="Grigoriev I.V."/>
            <person name="Corradi N."/>
            <person name="Roux C."/>
            <person name="Martin F.M."/>
        </authorList>
    </citation>
    <scope>NUCLEOTIDE SEQUENCE [LARGE SCALE GENOMIC DNA]</scope>
    <source>
        <strain evidence="1 2">DAOM 194757</strain>
    </source>
</reference>
<dbReference type="AlphaFoldDB" id="A0A397VQ20"/>
<keyword evidence="2" id="KW-1185">Reference proteome</keyword>
<accession>A0A397VQ20</accession>
<evidence type="ECO:0000313" key="2">
    <source>
        <dbReference type="Proteomes" id="UP000266673"/>
    </source>
</evidence>
<gene>
    <name evidence="1" type="ORF">C2G38_2073669</name>
</gene>
<name>A0A397VQ20_9GLOM</name>
<dbReference type="Proteomes" id="UP000266673">
    <property type="component" value="Unassembled WGS sequence"/>
</dbReference>
<organism evidence="1 2">
    <name type="scientific">Gigaspora rosea</name>
    <dbReference type="NCBI Taxonomy" id="44941"/>
    <lineage>
        <taxon>Eukaryota</taxon>
        <taxon>Fungi</taxon>
        <taxon>Fungi incertae sedis</taxon>
        <taxon>Mucoromycota</taxon>
        <taxon>Glomeromycotina</taxon>
        <taxon>Glomeromycetes</taxon>
        <taxon>Diversisporales</taxon>
        <taxon>Gigasporaceae</taxon>
        <taxon>Gigaspora</taxon>
    </lineage>
</organism>
<dbReference type="EMBL" id="QKWP01000278">
    <property type="protein sequence ID" value="RIB23109.1"/>
    <property type="molecule type" value="Genomic_DNA"/>
</dbReference>
<comment type="caution">
    <text evidence="1">The sequence shown here is derived from an EMBL/GenBank/DDBJ whole genome shotgun (WGS) entry which is preliminary data.</text>
</comment>
<evidence type="ECO:0000313" key="1">
    <source>
        <dbReference type="EMBL" id="RIB23109.1"/>
    </source>
</evidence>
<sequence>MCVFSLFLVAIFSIYYCIDILKFYQCKGTQNCYDWFEYINKEFFLFLAITLIV</sequence>
<protein>
    <submittedName>
        <fullName evidence="1">Uncharacterized protein</fullName>
    </submittedName>
</protein>